<keyword evidence="9 14" id="KW-1133">Transmembrane helix</keyword>
<dbReference type="PIRSF" id="PIRSF003097">
    <property type="entry name" value="FtsX"/>
    <property type="match status" value="1"/>
</dbReference>
<evidence type="ECO:0000256" key="5">
    <source>
        <dbReference type="ARBA" id="ARBA00022475"/>
    </source>
</evidence>
<comment type="caution">
    <text evidence="17">The sequence shown here is derived from an EMBL/GenBank/DDBJ whole genome shotgun (WGS) entry which is preliminary data.</text>
</comment>
<proteinExistence type="inferred from homology"/>
<dbReference type="PANTHER" id="PTHR47755:SF1">
    <property type="entry name" value="CELL DIVISION PROTEIN FTSX"/>
    <property type="match status" value="1"/>
</dbReference>
<evidence type="ECO:0000256" key="4">
    <source>
        <dbReference type="ARBA" id="ARBA00021907"/>
    </source>
</evidence>
<evidence type="ECO:0000313" key="18">
    <source>
        <dbReference type="Proteomes" id="UP000297890"/>
    </source>
</evidence>
<reference evidence="17 18" key="1">
    <citation type="journal article" date="2019" name="ISME J.">
        <title>Candidatus Macondimonas diazotrophica, a novel gammaproteobacterial genus dominating crude-oil-contaminated coastal sediments.</title>
        <authorList>
            <person name="Karthikeyan S."/>
            <person name="Konstantinidis K."/>
        </authorList>
    </citation>
    <scope>NUCLEOTIDE SEQUENCE [LARGE SCALE GENOMIC DNA]</scope>
    <source>
        <strain evidence="17 18">KTK01</strain>
    </source>
</reference>
<feature type="compositionally biased region" description="Basic residues" evidence="13">
    <location>
        <begin position="1"/>
        <end position="18"/>
    </location>
</feature>
<keyword evidence="11 12" id="KW-0131">Cell cycle</keyword>
<dbReference type="Pfam" id="PF18075">
    <property type="entry name" value="FtsX_ECD"/>
    <property type="match status" value="1"/>
</dbReference>
<comment type="function">
    <text evidence="12">Part of the ABC transporter FtsEX involved in cellular division.</text>
</comment>
<dbReference type="InterPro" id="IPR004513">
    <property type="entry name" value="FtsX"/>
</dbReference>
<dbReference type="InterPro" id="IPR040690">
    <property type="entry name" value="FtsX_ECD"/>
</dbReference>
<feature type="transmembrane region" description="Helical" evidence="14">
    <location>
        <begin position="215"/>
        <end position="235"/>
    </location>
</feature>
<evidence type="ECO:0000256" key="14">
    <source>
        <dbReference type="SAM" id="Phobius"/>
    </source>
</evidence>
<dbReference type="EMBL" id="SRIO01000008">
    <property type="protein sequence ID" value="TFZ82560.1"/>
    <property type="molecule type" value="Genomic_DNA"/>
</dbReference>
<comment type="subcellular location">
    <subcellularLocation>
        <location evidence="1">Cell inner membrane</location>
        <topology evidence="1">Multi-pass membrane protein</topology>
    </subcellularLocation>
</comment>
<dbReference type="InterPro" id="IPR003838">
    <property type="entry name" value="ABC3_permease_C"/>
</dbReference>
<dbReference type="GO" id="GO:0032153">
    <property type="term" value="C:cell division site"/>
    <property type="evidence" value="ECO:0007669"/>
    <property type="project" value="TreeGrafter"/>
</dbReference>
<feature type="domain" description="ABC3 transporter permease C-terminal" evidence="15">
    <location>
        <begin position="218"/>
        <end position="335"/>
    </location>
</feature>
<evidence type="ECO:0000256" key="1">
    <source>
        <dbReference type="ARBA" id="ARBA00004429"/>
    </source>
</evidence>
<feature type="domain" description="FtsX extracellular" evidence="16">
    <location>
        <begin position="103"/>
        <end position="195"/>
    </location>
</feature>
<evidence type="ECO:0000256" key="2">
    <source>
        <dbReference type="ARBA" id="ARBA00007379"/>
    </source>
</evidence>
<evidence type="ECO:0000256" key="6">
    <source>
        <dbReference type="ARBA" id="ARBA00022519"/>
    </source>
</evidence>
<feature type="region of interest" description="Disordered" evidence="13">
    <location>
        <begin position="1"/>
        <end position="34"/>
    </location>
</feature>
<evidence type="ECO:0000259" key="16">
    <source>
        <dbReference type="Pfam" id="PF18075"/>
    </source>
</evidence>
<protein>
    <recommendedName>
        <fullName evidence="4 12">Cell division protein FtsX</fullName>
    </recommendedName>
</protein>
<accession>A0A4Z0FA19</accession>
<name>A0A4Z0FA19_9GAMM</name>
<evidence type="ECO:0000259" key="15">
    <source>
        <dbReference type="Pfam" id="PF02687"/>
    </source>
</evidence>
<feature type="transmembrane region" description="Helical" evidence="14">
    <location>
        <begin position="309"/>
        <end position="333"/>
    </location>
</feature>
<evidence type="ECO:0000256" key="7">
    <source>
        <dbReference type="ARBA" id="ARBA00022618"/>
    </source>
</evidence>
<dbReference type="AlphaFoldDB" id="A0A4Z0FA19"/>
<feature type="transmembrane region" description="Helical" evidence="14">
    <location>
        <begin position="263"/>
        <end position="289"/>
    </location>
</feature>
<dbReference type="PANTHER" id="PTHR47755">
    <property type="entry name" value="CELL DIVISION PROTEIN FTSX"/>
    <property type="match status" value="1"/>
</dbReference>
<organism evidence="17 18">
    <name type="scientific">Candidatus Macondimonas diazotrophica</name>
    <dbReference type="NCBI Taxonomy" id="2305248"/>
    <lineage>
        <taxon>Bacteria</taxon>
        <taxon>Pseudomonadati</taxon>
        <taxon>Pseudomonadota</taxon>
        <taxon>Gammaproteobacteria</taxon>
        <taxon>Chromatiales</taxon>
        <taxon>Ectothiorhodospiraceae</taxon>
        <taxon>Candidatus Macondimonas</taxon>
    </lineage>
</organism>
<evidence type="ECO:0000256" key="11">
    <source>
        <dbReference type="ARBA" id="ARBA00023306"/>
    </source>
</evidence>
<evidence type="ECO:0000256" key="8">
    <source>
        <dbReference type="ARBA" id="ARBA00022692"/>
    </source>
</evidence>
<gene>
    <name evidence="17" type="ORF">E4680_07580</name>
</gene>
<feature type="transmembrane region" description="Helical" evidence="14">
    <location>
        <begin position="68"/>
        <end position="88"/>
    </location>
</feature>
<keyword evidence="7 12" id="KW-0132">Cell division</keyword>
<evidence type="ECO:0000256" key="3">
    <source>
        <dbReference type="ARBA" id="ARBA00011160"/>
    </source>
</evidence>
<evidence type="ECO:0000256" key="10">
    <source>
        <dbReference type="ARBA" id="ARBA00023136"/>
    </source>
</evidence>
<dbReference type="GO" id="GO:0051301">
    <property type="term" value="P:cell division"/>
    <property type="evidence" value="ECO:0007669"/>
    <property type="project" value="UniProtKB-KW"/>
</dbReference>
<evidence type="ECO:0000256" key="13">
    <source>
        <dbReference type="SAM" id="MobiDB-lite"/>
    </source>
</evidence>
<comment type="subunit">
    <text evidence="3">Forms a membrane-associated complex with FtsE.</text>
</comment>
<evidence type="ECO:0000256" key="12">
    <source>
        <dbReference type="PIRNR" id="PIRNR003097"/>
    </source>
</evidence>
<dbReference type="OrthoDB" id="9813411at2"/>
<dbReference type="GO" id="GO:0005886">
    <property type="term" value="C:plasma membrane"/>
    <property type="evidence" value="ECO:0007669"/>
    <property type="project" value="UniProtKB-SubCell"/>
</dbReference>
<evidence type="ECO:0000256" key="9">
    <source>
        <dbReference type="ARBA" id="ARBA00022989"/>
    </source>
</evidence>
<keyword evidence="8 14" id="KW-0812">Transmembrane</keyword>
<keyword evidence="10 12" id="KW-0472">Membrane</keyword>
<dbReference type="NCBIfam" id="TIGR00439">
    <property type="entry name" value="FtsX_Gneg"/>
    <property type="match status" value="1"/>
</dbReference>
<dbReference type="InterPro" id="IPR047590">
    <property type="entry name" value="FtsX_proteobact-type"/>
</dbReference>
<keyword evidence="6 12" id="KW-0997">Cell inner membrane</keyword>
<dbReference type="Pfam" id="PF02687">
    <property type="entry name" value="FtsX"/>
    <property type="match status" value="1"/>
</dbReference>
<keyword evidence="18" id="KW-1185">Reference proteome</keyword>
<keyword evidence="5 12" id="KW-1003">Cell membrane</keyword>
<comment type="similarity">
    <text evidence="2 12">Belongs to the ABC-4 integral membrane protein family. FtsX subfamily.</text>
</comment>
<dbReference type="Proteomes" id="UP000297890">
    <property type="component" value="Unassembled WGS sequence"/>
</dbReference>
<sequence>MWMKRSKQPVNRRLRRRQAGSVRQSAVPMSSRRARPPIAARLQAYWTIHLRTARETAARLIRLRHVSLLTALVIGLTLALPTGLYVLADNVQKLIPDWRADTQVSVFFKLRTPLMQVETRLQEWSGRGDVQRAELIAPDEGLAQLRGLPGFEAAIQALEENPLPAVVILWPQLEAGQDLQPLVDAVQRVAEVDRVQLDREWLERLQAVGILVERLARLMGFLFGLAVIMVVGNTIRMEVQNRRSEIEITKLVGGTDRFIQRPFLYAGIGYGLSGALVAWIIVQMSVWIMSGPVSRLAMLYQSDARLHGLGIAQVGLLILIGMVLGGVGAFWSVRRQIRQIEPT</sequence>
<evidence type="ECO:0000313" key="17">
    <source>
        <dbReference type="EMBL" id="TFZ82560.1"/>
    </source>
</evidence>